<feature type="repeat" description="WD" evidence="3">
    <location>
        <begin position="191"/>
        <end position="232"/>
    </location>
</feature>
<accession>A0A3Q3FJH8</accession>
<dbReference type="Pfam" id="PF00400">
    <property type="entry name" value="WD40"/>
    <property type="match status" value="1"/>
</dbReference>
<dbReference type="InterPro" id="IPR036372">
    <property type="entry name" value="BEACH_dom_sf"/>
</dbReference>
<dbReference type="InterPro" id="IPR019775">
    <property type="entry name" value="WD40_repeat_CS"/>
</dbReference>
<dbReference type="SUPFAM" id="SSF81837">
    <property type="entry name" value="BEACH domain"/>
    <property type="match status" value="1"/>
</dbReference>
<dbReference type="GO" id="GO:0019882">
    <property type="term" value="P:antigen processing and presentation"/>
    <property type="evidence" value="ECO:0007669"/>
    <property type="project" value="TreeGrafter"/>
</dbReference>
<dbReference type="SMART" id="SM00320">
    <property type="entry name" value="WD40"/>
    <property type="match status" value="3"/>
</dbReference>
<dbReference type="GeneTree" id="ENSGT00940000155684"/>
<dbReference type="PROSITE" id="PS50197">
    <property type="entry name" value="BEACH"/>
    <property type="match status" value="1"/>
</dbReference>
<dbReference type="PROSITE" id="PS50294">
    <property type="entry name" value="WD_REPEATS_REGION"/>
    <property type="match status" value="1"/>
</dbReference>
<reference evidence="5" key="2">
    <citation type="submission" date="2025-09" db="UniProtKB">
        <authorList>
            <consortium name="Ensembl"/>
        </authorList>
    </citation>
    <scope>IDENTIFICATION</scope>
</reference>
<dbReference type="Gene3D" id="1.10.1540.10">
    <property type="entry name" value="BEACH domain"/>
    <property type="match status" value="1"/>
</dbReference>
<proteinExistence type="predicted"/>
<evidence type="ECO:0000313" key="5">
    <source>
        <dbReference type="Ensembl" id="ENSLBEP00000019253.1"/>
    </source>
</evidence>
<organism evidence="5 6">
    <name type="scientific">Labrus bergylta</name>
    <name type="common">ballan wrasse</name>
    <dbReference type="NCBI Taxonomy" id="56723"/>
    <lineage>
        <taxon>Eukaryota</taxon>
        <taxon>Metazoa</taxon>
        <taxon>Chordata</taxon>
        <taxon>Craniata</taxon>
        <taxon>Vertebrata</taxon>
        <taxon>Euteleostomi</taxon>
        <taxon>Actinopterygii</taxon>
        <taxon>Neopterygii</taxon>
        <taxon>Teleostei</taxon>
        <taxon>Neoteleostei</taxon>
        <taxon>Acanthomorphata</taxon>
        <taxon>Eupercaria</taxon>
        <taxon>Labriformes</taxon>
        <taxon>Labridae</taxon>
        <taxon>Labrus</taxon>
    </lineage>
</organism>
<dbReference type="Ensembl" id="ENSLBET00000020296.1">
    <property type="protein sequence ID" value="ENSLBEP00000019253.1"/>
    <property type="gene ID" value="ENSLBEG00000014788.1"/>
</dbReference>
<dbReference type="AlphaFoldDB" id="A0A3Q3FJH8"/>
<sequence>AAVESVNTYHPYFYAQSGRKDAQDPIIKSTILGYVSNFGQVPKQIFTKPHPPRSGSKKDGGSPQQPTPFFLKLDKMRTTAQPFRLTRGPVGQILCLEKEVVVLERNRLLLSHQLGCYFSWGFPDNSCALGHYATEKTFAVFESLCDWGETLCASCPTATTIVTAGTSGVVCVWDVSINKDKLNHMKLRQPLYGHTDSVTCLAVSEVHSLIVSGSHDLTCILWDMEELSYVTQLAGHTSSISALAINELTGEIASCAGPVLYLWTMKGQLLTCLDTSCGPLPDILCVSFTQWHEWDARNVIVTGCADGI</sequence>
<evidence type="ECO:0000313" key="6">
    <source>
        <dbReference type="Proteomes" id="UP000261660"/>
    </source>
</evidence>
<evidence type="ECO:0000259" key="4">
    <source>
        <dbReference type="PROSITE" id="PS50197"/>
    </source>
</evidence>
<dbReference type="PANTHER" id="PTHR46108">
    <property type="entry name" value="BLUE CHEESE"/>
    <property type="match status" value="1"/>
</dbReference>
<dbReference type="PROSITE" id="PS50082">
    <property type="entry name" value="WD_REPEATS_2"/>
    <property type="match status" value="1"/>
</dbReference>
<keyword evidence="2" id="KW-0677">Repeat</keyword>
<dbReference type="InParanoid" id="A0A3Q3FJH8"/>
<evidence type="ECO:0000256" key="1">
    <source>
        <dbReference type="ARBA" id="ARBA00022574"/>
    </source>
</evidence>
<dbReference type="Pfam" id="PF02138">
    <property type="entry name" value="Beach"/>
    <property type="match status" value="1"/>
</dbReference>
<reference evidence="5" key="1">
    <citation type="submission" date="2025-08" db="UniProtKB">
        <authorList>
            <consortium name="Ensembl"/>
        </authorList>
    </citation>
    <scope>IDENTIFICATION</scope>
</reference>
<dbReference type="InterPro" id="IPR036322">
    <property type="entry name" value="WD40_repeat_dom_sf"/>
</dbReference>
<protein>
    <submittedName>
        <fullName evidence="5">WDFY family member 4</fullName>
    </submittedName>
</protein>
<name>A0A3Q3FJH8_9LABR</name>
<dbReference type="InterPro" id="IPR051944">
    <property type="entry name" value="BEACH_domain_protein"/>
</dbReference>
<dbReference type="PROSITE" id="PS00678">
    <property type="entry name" value="WD_REPEATS_1"/>
    <property type="match status" value="1"/>
</dbReference>
<feature type="domain" description="BEACH" evidence="4">
    <location>
        <begin position="1"/>
        <end position="53"/>
    </location>
</feature>
<dbReference type="InterPro" id="IPR000409">
    <property type="entry name" value="BEACH_dom"/>
</dbReference>
<keyword evidence="6" id="KW-1185">Reference proteome</keyword>
<dbReference type="SUPFAM" id="SSF50978">
    <property type="entry name" value="WD40 repeat-like"/>
    <property type="match status" value="1"/>
</dbReference>
<dbReference type="Proteomes" id="UP000261660">
    <property type="component" value="Unplaced"/>
</dbReference>
<dbReference type="InterPro" id="IPR001680">
    <property type="entry name" value="WD40_rpt"/>
</dbReference>
<dbReference type="Gene3D" id="2.130.10.10">
    <property type="entry name" value="YVTN repeat-like/Quinoprotein amine dehydrogenase"/>
    <property type="match status" value="1"/>
</dbReference>
<keyword evidence="1 3" id="KW-0853">WD repeat</keyword>
<dbReference type="STRING" id="56723.ENSLBEP00000019253"/>
<dbReference type="InterPro" id="IPR015943">
    <property type="entry name" value="WD40/YVTN_repeat-like_dom_sf"/>
</dbReference>
<dbReference type="PANTHER" id="PTHR46108:SF3">
    <property type="entry name" value="WD REPEAT- AND FYVE DOMAIN-CONTAINING PROTEIN 4"/>
    <property type="match status" value="1"/>
</dbReference>
<evidence type="ECO:0000256" key="2">
    <source>
        <dbReference type="ARBA" id="ARBA00022737"/>
    </source>
</evidence>
<evidence type="ECO:0000256" key="3">
    <source>
        <dbReference type="PROSITE-ProRule" id="PRU00221"/>
    </source>
</evidence>